<name>A0A375G399_9BURK</name>
<dbReference type="EC" id="1.13.11.-" evidence="7"/>
<dbReference type="InterPro" id="IPR050770">
    <property type="entry name" value="Intradiol_RC_Dioxygenase"/>
</dbReference>
<keyword evidence="8" id="KW-1185">Reference proteome</keyword>
<reference evidence="6 8" key="2">
    <citation type="submission" date="2021-02" db="EMBL/GenBank/DDBJ databases">
        <title>Complete Genome Sequence of Cupriavidus oxalaticus Strain Ox1, a Soil Oxalate-Degrading Species.</title>
        <authorList>
            <person name="Palmieri F."/>
            <person name="Udriet P."/>
            <person name="Deuasquier M."/>
            <person name="Beaudoing E."/>
            <person name="Johnson S.L."/>
            <person name="Davenport K.W."/>
            <person name="Chain P.S."/>
            <person name="Bindschedler S."/>
            <person name="Junier P."/>
        </authorList>
    </citation>
    <scope>NUCLEOTIDE SEQUENCE [LARGE SCALE GENOMIC DNA]</scope>
    <source>
        <strain evidence="6 8">Ox1</strain>
    </source>
</reference>
<dbReference type="GeneID" id="303491807"/>
<evidence type="ECO:0000256" key="3">
    <source>
        <dbReference type="ARBA" id="ARBA00023002"/>
    </source>
</evidence>
<dbReference type="InterPro" id="IPR000627">
    <property type="entry name" value="Intradiol_dOase_C"/>
</dbReference>
<comment type="similarity">
    <text evidence="1">Belongs to the intradiol ring-cleavage dioxygenase family.</text>
</comment>
<evidence type="ECO:0000256" key="1">
    <source>
        <dbReference type="ARBA" id="ARBA00007825"/>
    </source>
</evidence>
<evidence type="ECO:0000313" key="6">
    <source>
        <dbReference type="EMBL" id="QRQ95680.1"/>
    </source>
</evidence>
<dbReference type="GO" id="GO:0016702">
    <property type="term" value="F:oxidoreductase activity, acting on single donors with incorporation of molecular oxygen, incorporation of two atoms of oxygen"/>
    <property type="evidence" value="ECO:0007669"/>
    <property type="project" value="InterPro"/>
</dbReference>
<dbReference type="OrthoDB" id="9800887at2"/>
<sequence length="282" mass="31403">MSTQDNYTLQRALDAMCAGAPGSDETLQAQFGVALRHFHAMLDELQLTDAQLYRIAAWLGRVSAQDELIMLCDMMGLTMRALDLARTDDQATPQNVTGPFPKDQVAEGSNPCHLATAEEPGQRLEVRGRVRDARTGQPVPGAMLVVWQPNQFGRYENEDDSQSEDNLRGKLRCDAEGGFQIFTVRPGGYIIGREDTEVGVLMRRLGRNRQRAPHIHYRVVQPGYRTLTSQIYFKGDPANPVDCIFSTIDDHIVEVGPHPQRDGYQLLTLDVVIEPEAEPVTA</sequence>
<dbReference type="EMBL" id="CP069812">
    <property type="protein sequence ID" value="QRQ95680.1"/>
    <property type="molecule type" value="Genomic_DNA"/>
</dbReference>
<evidence type="ECO:0000259" key="5">
    <source>
        <dbReference type="Pfam" id="PF00775"/>
    </source>
</evidence>
<proteinExistence type="inferred from homology"/>
<protein>
    <submittedName>
        <fullName evidence="7">Intradiol ring-cleavage dioxygenase</fullName>
        <ecNumber evidence="7">1.13.11.-</ecNumber>
    </submittedName>
    <submittedName>
        <fullName evidence="6">Protocatechuate 3,4-dioxygenase</fullName>
    </submittedName>
</protein>
<dbReference type="InterPro" id="IPR015889">
    <property type="entry name" value="Intradiol_dOase_core"/>
</dbReference>
<dbReference type="Proteomes" id="UP000256862">
    <property type="component" value="Chromosome CO2235"/>
</dbReference>
<evidence type="ECO:0000256" key="4">
    <source>
        <dbReference type="SAM" id="MobiDB-lite"/>
    </source>
</evidence>
<evidence type="ECO:0000313" key="7">
    <source>
        <dbReference type="EMBL" id="SPC12239.1"/>
    </source>
</evidence>
<dbReference type="SUPFAM" id="SSF49482">
    <property type="entry name" value="Aromatic compound dioxygenase"/>
    <property type="match status" value="1"/>
</dbReference>
<dbReference type="Pfam" id="PF00775">
    <property type="entry name" value="Dioxygenase_C"/>
    <property type="match status" value="1"/>
</dbReference>
<keyword evidence="2 7" id="KW-0223">Dioxygenase</keyword>
<keyword evidence="3 7" id="KW-0560">Oxidoreductase</keyword>
<dbReference type="AlphaFoldDB" id="A0A375G399"/>
<evidence type="ECO:0000313" key="8">
    <source>
        <dbReference type="Proteomes" id="UP000623307"/>
    </source>
</evidence>
<dbReference type="EMBL" id="OGUS01000114">
    <property type="protein sequence ID" value="SPC12239.1"/>
    <property type="molecule type" value="Genomic_DNA"/>
</dbReference>
<gene>
    <name evidence="7" type="ORF">CO2235_140040</name>
    <name evidence="6" type="ORF">JTE92_19820</name>
</gene>
<evidence type="ECO:0000256" key="2">
    <source>
        <dbReference type="ARBA" id="ARBA00022964"/>
    </source>
</evidence>
<accession>A0A375G399</accession>
<dbReference type="Proteomes" id="UP000623307">
    <property type="component" value="Chromosome 2"/>
</dbReference>
<dbReference type="RefSeq" id="WP_063238999.1">
    <property type="nucleotide sequence ID" value="NZ_CP069810.1"/>
</dbReference>
<dbReference type="Gene3D" id="2.60.130.10">
    <property type="entry name" value="Aromatic compound dioxygenase"/>
    <property type="match status" value="1"/>
</dbReference>
<reference evidence="7" key="1">
    <citation type="submission" date="2018-01" db="EMBL/GenBank/DDBJ databases">
        <authorList>
            <person name="Clerissi C."/>
        </authorList>
    </citation>
    <scope>NUCLEOTIDE SEQUENCE</scope>
    <source>
        <strain evidence="7">Cupriavidus oxalaticus LMG 2235</strain>
    </source>
</reference>
<feature type="region of interest" description="Disordered" evidence="4">
    <location>
        <begin position="90"/>
        <end position="114"/>
    </location>
</feature>
<dbReference type="PANTHER" id="PTHR33711:SF7">
    <property type="entry name" value="INTRADIOL RING-CLEAVAGE DIOXYGENASES DOMAIN-CONTAINING PROTEIN-RELATED"/>
    <property type="match status" value="1"/>
</dbReference>
<feature type="domain" description="Intradiol ring-cleavage dioxygenases" evidence="5">
    <location>
        <begin position="103"/>
        <end position="254"/>
    </location>
</feature>
<dbReference type="GO" id="GO:0008199">
    <property type="term" value="F:ferric iron binding"/>
    <property type="evidence" value="ECO:0007669"/>
    <property type="project" value="InterPro"/>
</dbReference>
<organism evidence="7">
    <name type="scientific">Cupriavidus oxalaticus</name>
    <dbReference type="NCBI Taxonomy" id="96344"/>
    <lineage>
        <taxon>Bacteria</taxon>
        <taxon>Pseudomonadati</taxon>
        <taxon>Pseudomonadota</taxon>
        <taxon>Betaproteobacteria</taxon>
        <taxon>Burkholderiales</taxon>
        <taxon>Burkholderiaceae</taxon>
        <taxon>Cupriavidus</taxon>
    </lineage>
</organism>
<dbReference type="PANTHER" id="PTHR33711">
    <property type="entry name" value="DIOXYGENASE, PUTATIVE (AFU_ORTHOLOGUE AFUA_2G02910)-RELATED"/>
    <property type="match status" value="1"/>
</dbReference>